<dbReference type="EMBL" id="BAAAFE010000003">
    <property type="protein sequence ID" value="GAA0862649.1"/>
    <property type="molecule type" value="Genomic_DNA"/>
</dbReference>
<sequence length="69" mass="7392">MTGPPDPDRLTAIALDGMLKRVIAASVAKKVKQIQPRRNLLNVSRYRTVSPPTAPGTGAMKDQGAYFGP</sequence>
<dbReference type="Proteomes" id="UP001500738">
    <property type="component" value="Unassembled WGS sequence"/>
</dbReference>
<organism evidence="2 3">
    <name type="scientific">Sphingopyxis soli</name>
    <dbReference type="NCBI Taxonomy" id="592051"/>
    <lineage>
        <taxon>Bacteria</taxon>
        <taxon>Pseudomonadati</taxon>
        <taxon>Pseudomonadota</taxon>
        <taxon>Alphaproteobacteria</taxon>
        <taxon>Sphingomonadales</taxon>
        <taxon>Sphingomonadaceae</taxon>
        <taxon>Sphingopyxis</taxon>
    </lineage>
</organism>
<evidence type="ECO:0000313" key="3">
    <source>
        <dbReference type="Proteomes" id="UP001500738"/>
    </source>
</evidence>
<reference evidence="3" key="1">
    <citation type="journal article" date="2019" name="Int. J. Syst. Evol. Microbiol.">
        <title>The Global Catalogue of Microorganisms (GCM) 10K type strain sequencing project: providing services to taxonomists for standard genome sequencing and annotation.</title>
        <authorList>
            <consortium name="The Broad Institute Genomics Platform"/>
            <consortium name="The Broad Institute Genome Sequencing Center for Infectious Disease"/>
            <person name="Wu L."/>
            <person name="Ma J."/>
        </authorList>
    </citation>
    <scope>NUCLEOTIDE SEQUENCE [LARGE SCALE GENOMIC DNA]</scope>
    <source>
        <strain evidence="3">JCM 15910</strain>
    </source>
</reference>
<evidence type="ECO:0000256" key="1">
    <source>
        <dbReference type="SAM" id="MobiDB-lite"/>
    </source>
</evidence>
<comment type="caution">
    <text evidence="2">The sequence shown here is derived from an EMBL/GenBank/DDBJ whole genome shotgun (WGS) entry which is preliminary data.</text>
</comment>
<protein>
    <submittedName>
        <fullName evidence="2">Uncharacterized protein</fullName>
    </submittedName>
</protein>
<proteinExistence type="predicted"/>
<accession>A0ABP3XEZ3</accession>
<gene>
    <name evidence="2" type="ORF">GCM10009115_10230</name>
</gene>
<evidence type="ECO:0000313" key="2">
    <source>
        <dbReference type="EMBL" id="GAA0862649.1"/>
    </source>
</evidence>
<keyword evidence="3" id="KW-1185">Reference proteome</keyword>
<feature type="region of interest" description="Disordered" evidence="1">
    <location>
        <begin position="47"/>
        <end position="69"/>
    </location>
</feature>
<name>A0ABP3XEZ3_9SPHN</name>